<name>A0ABQ2C121_9FLAO</name>
<proteinExistence type="predicted"/>
<organism evidence="2 3">
    <name type="scientific">Winogradskyella haliclonae</name>
    <dbReference type="NCBI Taxonomy" id="2048558"/>
    <lineage>
        <taxon>Bacteria</taxon>
        <taxon>Pseudomonadati</taxon>
        <taxon>Bacteroidota</taxon>
        <taxon>Flavobacteriia</taxon>
        <taxon>Flavobacteriales</taxon>
        <taxon>Flavobacteriaceae</taxon>
        <taxon>Winogradskyella</taxon>
    </lineage>
</organism>
<comment type="caution">
    <text evidence="2">The sequence shown here is derived from an EMBL/GenBank/DDBJ whole genome shotgun (WGS) entry which is preliminary data.</text>
</comment>
<feature type="transmembrane region" description="Helical" evidence="1">
    <location>
        <begin position="35"/>
        <end position="53"/>
    </location>
</feature>
<accession>A0ABQ2C121</accession>
<dbReference type="Proteomes" id="UP000624701">
    <property type="component" value="Unassembled WGS sequence"/>
</dbReference>
<keyword evidence="1" id="KW-0472">Membrane</keyword>
<keyword evidence="1" id="KW-1133">Transmembrane helix</keyword>
<keyword evidence="1" id="KW-0812">Transmembrane</keyword>
<feature type="transmembrane region" description="Helical" evidence="1">
    <location>
        <begin position="60"/>
        <end position="81"/>
    </location>
</feature>
<dbReference type="EMBL" id="BMDQ01000003">
    <property type="protein sequence ID" value="GGI57748.1"/>
    <property type="molecule type" value="Genomic_DNA"/>
</dbReference>
<reference evidence="3" key="1">
    <citation type="journal article" date="2019" name="Int. J. Syst. Evol. Microbiol.">
        <title>The Global Catalogue of Microorganisms (GCM) 10K type strain sequencing project: providing services to taxonomists for standard genome sequencing and annotation.</title>
        <authorList>
            <consortium name="The Broad Institute Genomics Platform"/>
            <consortium name="The Broad Institute Genome Sequencing Center for Infectious Disease"/>
            <person name="Wu L."/>
            <person name="Ma J."/>
        </authorList>
    </citation>
    <scope>NUCLEOTIDE SEQUENCE [LARGE SCALE GENOMIC DNA]</scope>
    <source>
        <strain evidence="3">CCM 8681</strain>
    </source>
</reference>
<keyword evidence="3" id="KW-1185">Reference proteome</keyword>
<dbReference type="RefSeq" id="WP_188374675.1">
    <property type="nucleotide sequence ID" value="NZ_BMDQ01000003.1"/>
</dbReference>
<feature type="transmembrane region" description="Helical" evidence="1">
    <location>
        <begin position="12"/>
        <end position="29"/>
    </location>
</feature>
<sequence length="83" mass="9973">MTDLATKKDWFKFVFVMIVFIIGMIIMMLHEVKGFWIWTAYVAIWWWTEMIIAKNIHLKWYVWVLILLGLTIIDVIIIALINS</sequence>
<gene>
    <name evidence="2" type="ORF">GCM10011444_20570</name>
</gene>
<evidence type="ECO:0000313" key="3">
    <source>
        <dbReference type="Proteomes" id="UP000624701"/>
    </source>
</evidence>
<protein>
    <submittedName>
        <fullName evidence="2">Uncharacterized protein</fullName>
    </submittedName>
</protein>
<evidence type="ECO:0000313" key="2">
    <source>
        <dbReference type="EMBL" id="GGI57748.1"/>
    </source>
</evidence>
<evidence type="ECO:0000256" key="1">
    <source>
        <dbReference type="SAM" id="Phobius"/>
    </source>
</evidence>